<dbReference type="AlphaFoldDB" id="A0A6J6ZEY7"/>
<dbReference type="InterPro" id="IPR045851">
    <property type="entry name" value="AMP-bd_C_sf"/>
</dbReference>
<evidence type="ECO:0000256" key="2">
    <source>
        <dbReference type="ARBA" id="ARBA00022598"/>
    </source>
</evidence>
<feature type="domain" description="AMP-binding enzyme C-terminal" evidence="4">
    <location>
        <begin position="419"/>
        <end position="494"/>
    </location>
</feature>
<evidence type="ECO:0000313" key="5">
    <source>
        <dbReference type="EMBL" id="CAB4819224.1"/>
    </source>
</evidence>
<keyword evidence="2" id="KW-0436">Ligase</keyword>
<dbReference type="PROSITE" id="PS00455">
    <property type="entry name" value="AMP_BINDING"/>
    <property type="match status" value="1"/>
</dbReference>
<evidence type="ECO:0000259" key="4">
    <source>
        <dbReference type="Pfam" id="PF13193"/>
    </source>
</evidence>
<feature type="domain" description="AMP-dependent synthetase/ligase" evidence="3">
    <location>
        <begin position="12"/>
        <end position="371"/>
    </location>
</feature>
<sequence length="507" mass="52911">MTPNSNVAEFVRNSARNYPTQVAVIDADRILTWAELDAQIDAFACGLIQRGLHAGERVAGLLGNSADFVVAYFGILRAGLVAVPLNPAYTAPEIALLIADSGARLLLVDEGTSATANAATASLAACEVIVLGSKPWLEILETGSQLVLAEQVTPTNSLALLLFTAGTSGRPKGAMLTHGALRANVEMIRSLQDPPAVQHSDVVLLVLPMFHVYGLNAALGLAASAGATCVVLDRFDPVGSLEVITKHGVTTVAGAPGMYQAWCRVPAAREALAGVRLFTSGGSPLPPRVFEEFAATIGQEIFEGYGMTETAPVVATTLVSGVPKPGSVGRPLPGVQVRLVHDEGSDSGSDAEEGDPGEMWVRGSSVFSGYWPDGVGGSDADGWFRSGDIAFFDADGDLHIVDRRREVILVSGFNVYPREIEVAIDSMDAVAEVAVIGVPDDATGEAVTALVVAVPGVTLSVGDVAAYCAERLARFKCPSVIRIVDALPHSATGKVAKGRLREVYGDE</sequence>
<dbReference type="Gene3D" id="3.30.300.30">
    <property type="match status" value="1"/>
</dbReference>
<comment type="similarity">
    <text evidence="1">Belongs to the ATP-dependent AMP-binding enzyme family.</text>
</comment>
<reference evidence="5" key="1">
    <citation type="submission" date="2020-05" db="EMBL/GenBank/DDBJ databases">
        <authorList>
            <person name="Chiriac C."/>
            <person name="Salcher M."/>
            <person name="Ghai R."/>
            <person name="Kavagutti S V."/>
        </authorList>
    </citation>
    <scope>NUCLEOTIDE SEQUENCE</scope>
</reference>
<dbReference type="InterPro" id="IPR025110">
    <property type="entry name" value="AMP-bd_C"/>
</dbReference>
<organism evidence="5">
    <name type="scientific">freshwater metagenome</name>
    <dbReference type="NCBI Taxonomy" id="449393"/>
    <lineage>
        <taxon>unclassified sequences</taxon>
        <taxon>metagenomes</taxon>
        <taxon>ecological metagenomes</taxon>
    </lineage>
</organism>
<proteinExistence type="inferred from homology"/>
<dbReference type="EMBL" id="CAFABK010000001">
    <property type="protein sequence ID" value="CAB4819224.1"/>
    <property type="molecule type" value="Genomic_DNA"/>
</dbReference>
<dbReference type="PANTHER" id="PTHR43201">
    <property type="entry name" value="ACYL-COA SYNTHETASE"/>
    <property type="match status" value="1"/>
</dbReference>
<accession>A0A6J6ZEY7</accession>
<dbReference type="GO" id="GO:0031956">
    <property type="term" value="F:medium-chain fatty acid-CoA ligase activity"/>
    <property type="evidence" value="ECO:0007669"/>
    <property type="project" value="TreeGrafter"/>
</dbReference>
<dbReference type="Gene3D" id="3.40.50.12780">
    <property type="entry name" value="N-terminal domain of ligase-like"/>
    <property type="match status" value="1"/>
</dbReference>
<dbReference type="InterPro" id="IPR042099">
    <property type="entry name" value="ANL_N_sf"/>
</dbReference>
<protein>
    <submittedName>
        <fullName evidence="5">Unannotated protein</fullName>
    </submittedName>
</protein>
<evidence type="ECO:0000259" key="3">
    <source>
        <dbReference type="Pfam" id="PF00501"/>
    </source>
</evidence>
<dbReference type="InterPro" id="IPR020845">
    <property type="entry name" value="AMP-binding_CS"/>
</dbReference>
<dbReference type="SUPFAM" id="SSF56801">
    <property type="entry name" value="Acetyl-CoA synthetase-like"/>
    <property type="match status" value="1"/>
</dbReference>
<dbReference type="Pfam" id="PF00501">
    <property type="entry name" value="AMP-binding"/>
    <property type="match status" value="1"/>
</dbReference>
<dbReference type="Pfam" id="PF13193">
    <property type="entry name" value="AMP-binding_C"/>
    <property type="match status" value="1"/>
</dbReference>
<dbReference type="PANTHER" id="PTHR43201:SF5">
    <property type="entry name" value="MEDIUM-CHAIN ACYL-COA LIGASE ACSF2, MITOCHONDRIAL"/>
    <property type="match status" value="1"/>
</dbReference>
<dbReference type="InterPro" id="IPR000873">
    <property type="entry name" value="AMP-dep_synth/lig_dom"/>
</dbReference>
<dbReference type="GO" id="GO:0006631">
    <property type="term" value="P:fatty acid metabolic process"/>
    <property type="evidence" value="ECO:0007669"/>
    <property type="project" value="TreeGrafter"/>
</dbReference>
<evidence type="ECO:0000256" key="1">
    <source>
        <dbReference type="ARBA" id="ARBA00006432"/>
    </source>
</evidence>
<gene>
    <name evidence="5" type="ORF">UFOPK3204_00045</name>
</gene>
<name>A0A6J6ZEY7_9ZZZZ</name>